<organism evidence="1 2">
    <name type="scientific">Rubinisphaera italica</name>
    <dbReference type="NCBI Taxonomy" id="2527969"/>
    <lineage>
        <taxon>Bacteria</taxon>
        <taxon>Pseudomonadati</taxon>
        <taxon>Planctomycetota</taxon>
        <taxon>Planctomycetia</taxon>
        <taxon>Planctomycetales</taxon>
        <taxon>Planctomycetaceae</taxon>
        <taxon>Rubinisphaera</taxon>
    </lineage>
</organism>
<dbReference type="SUPFAM" id="SSF55008">
    <property type="entry name" value="HMA, heavy metal-associated domain"/>
    <property type="match status" value="1"/>
</dbReference>
<dbReference type="GO" id="GO:0046872">
    <property type="term" value="F:metal ion binding"/>
    <property type="evidence" value="ECO:0007669"/>
    <property type="project" value="InterPro"/>
</dbReference>
<keyword evidence="2" id="KW-1185">Reference proteome</keyword>
<sequence>MDMRFIVLGTLVCFIGCTESTSPQPSTTETSSPAISATPVKYEAGQTLTVNVPEMHCPFACYPRVKQTITDQPGVESVELVEQESEDAINDPRIIVKLNGEFDSTSAIDALSKVGFKESQVVSTK</sequence>
<name>A0A5C5XDM3_9PLAN</name>
<dbReference type="AlphaFoldDB" id="A0A5C5XDM3"/>
<evidence type="ECO:0008006" key="3">
    <source>
        <dbReference type="Google" id="ProtNLM"/>
    </source>
</evidence>
<evidence type="ECO:0000313" key="1">
    <source>
        <dbReference type="EMBL" id="TWT61206.1"/>
    </source>
</evidence>
<comment type="caution">
    <text evidence="1">The sequence shown here is derived from an EMBL/GenBank/DDBJ whole genome shotgun (WGS) entry which is preliminary data.</text>
</comment>
<dbReference type="Gene3D" id="3.30.70.100">
    <property type="match status" value="1"/>
</dbReference>
<dbReference type="OrthoDB" id="291224at2"/>
<gene>
    <name evidence="1" type="ORF">Pan54_19410</name>
</gene>
<dbReference type="RefSeq" id="WP_146503226.1">
    <property type="nucleotide sequence ID" value="NZ_SJPG01000001.1"/>
</dbReference>
<dbReference type="Proteomes" id="UP000316095">
    <property type="component" value="Unassembled WGS sequence"/>
</dbReference>
<reference evidence="1 2" key="1">
    <citation type="submission" date="2019-02" db="EMBL/GenBank/DDBJ databases">
        <title>Deep-cultivation of Planctomycetes and their phenomic and genomic characterization uncovers novel biology.</title>
        <authorList>
            <person name="Wiegand S."/>
            <person name="Jogler M."/>
            <person name="Boedeker C."/>
            <person name="Pinto D."/>
            <person name="Vollmers J."/>
            <person name="Rivas-Marin E."/>
            <person name="Kohn T."/>
            <person name="Peeters S.H."/>
            <person name="Heuer A."/>
            <person name="Rast P."/>
            <person name="Oberbeckmann S."/>
            <person name="Bunk B."/>
            <person name="Jeske O."/>
            <person name="Meyerdierks A."/>
            <person name="Storesund J.E."/>
            <person name="Kallscheuer N."/>
            <person name="Luecker S."/>
            <person name="Lage O.M."/>
            <person name="Pohl T."/>
            <person name="Merkel B.J."/>
            <person name="Hornburger P."/>
            <person name="Mueller R.-W."/>
            <person name="Bruemmer F."/>
            <person name="Labrenz M."/>
            <person name="Spormann A.M."/>
            <person name="Op Den Camp H."/>
            <person name="Overmann J."/>
            <person name="Amann R."/>
            <person name="Jetten M.S.M."/>
            <person name="Mascher T."/>
            <person name="Medema M.H."/>
            <person name="Devos D.P."/>
            <person name="Kaster A.-K."/>
            <person name="Ovreas L."/>
            <person name="Rohde M."/>
            <person name="Galperin M.Y."/>
            <person name="Jogler C."/>
        </authorList>
    </citation>
    <scope>NUCLEOTIDE SEQUENCE [LARGE SCALE GENOMIC DNA]</scope>
    <source>
        <strain evidence="1 2">Pan54</strain>
    </source>
</reference>
<protein>
    <recommendedName>
        <fullName evidence="3">Heavy-metal-associated domain protein</fullName>
    </recommendedName>
</protein>
<proteinExistence type="predicted"/>
<dbReference type="InterPro" id="IPR036163">
    <property type="entry name" value="HMA_dom_sf"/>
</dbReference>
<accession>A0A5C5XDM3</accession>
<evidence type="ECO:0000313" key="2">
    <source>
        <dbReference type="Proteomes" id="UP000316095"/>
    </source>
</evidence>
<dbReference type="EMBL" id="SJPG01000001">
    <property type="protein sequence ID" value="TWT61206.1"/>
    <property type="molecule type" value="Genomic_DNA"/>
</dbReference>